<evidence type="ECO:0000256" key="3">
    <source>
        <dbReference type="SAM" id="MobiDB-lite"/>
    </source>
</evidence>
<dbReference type="SUPFAM" id="SSF63562">
    <property type="entry name" value="RPB6/omega subunit-like"/>
    <property type="match status" value="1"/>
</dbReference>
<evidence type="ECO:0000313" key="4">
    <source>
        <dbReference type="EMBL" id="QHT25021.1"/>
    </source>
</evidence>
<sequence>MSKSITPKVSKPKKSETKKEKVVDQPISVKDSDDSKEDFDESLKVKIPSAKENILNLDAFDFYQKYDASKNVYDPWLTLFERTLILGVRATQLENGAQALVNVPEGIENVLEIAELELAAGKLPLIICREDREYWRVADLADPRS</sequence>
<dbReference type="GO" id="GO:0003899">
    <property type="term" value="F:DNA-directed RNA polymerase activity"/>
    <property type="evidence" value="ECO:0007669"/>
    <property type="project" value="InterPro"/>
</dbReference>
<dbReference type="GO" id="GO:0003677">
    <property type="term" value="F:DNA binding"/>
    <property type="evidence" value="ECO:0007669"/>
    <property type="project" value="InterPro"/>
</dbReference>
<name>A0A6C0E8T3_9ZZZZ</name>
<accession>A0A6C0E8T3</accession>
<evidence type="ECO:0000256" key="1">
    <source>
        <dbReference type="ARBA" id="ARBA00022478"/>
    </source>
</evidence>
<protein>
    <recommendedName>
        <fullName evidence="5">RNA polymerase Rpb6</fullName>
    </recommendedName>
</protein>
<dbReference type="AlphaFoldDB" id="A0A6C0E8T3"/>
<dbReference type="GO" id="GO:0006351">
    <property type="term" value="P:DNA-templated transcription"/>
    <property type="evidence" value="ECO:0007669"/>
    <property type="project" value="InterPro"/>
</dbReference>
<organism evidence="4">
    <name type="scientific">viral metagenome</name>
    <dbReference type="NCBI Taxonomy" id="1070528"/>
    <lineage>
        <taxon>unclassified sequences</taxon>
        <taxon>metagenomes</taxon>
        <taxon>organismal metagenomes</taxon>
    </lineage>
</organism>
<feature type="region of interest" description="Disordered" evidence="3">
    <location>
        <begin position="1"/>
        <end position="36"/>
    </location>
</feature>
<keyword evidence="2" id="KW-0804">Transcription</keyword>
<dbReference type="GO" id="GO:0000428">
    <property type="term" value="C:DNA-directed RNA polymerase complex"/>
    <property type="evidence" value="ECO:0007669"/>
    <property type="project" value="UniProtKB-KW"/>
</dbReference>
<reference evidence="4" key="1">
    <citation type="journal article" date="2020" name="Nature">
        <title>Giant virus diversity and host interactions through global metagenomics.</title>
        <authorList>
            <person name="Schulz F."/>
            <person name="Roux S."/>
            <person name="Paez-Espino D."/>
            <person name="Jungbluth S."/>
            <person name="Walsh D.A."/>
            <person name="Denef V.J."/>
            <person name="McMahon K.D."/>
            <person name="Konstantinidis K.T."/>
            <person name="Eloe-Fadrosh E.A."/>
            <person name="Kyrpides N.C."/>
            <person name="Woyke T."/>
        </authorList>
    </citation>
    <scope>NUCLEOTIDE SEQUENCE</scope>
    <source>
        <strain evidence="4">GVMAG-M-3300023179-150</strain>
    </source>
</reference>
<dbReference type="Gene3D" id="3.90.940.10">
    <property type="match status" value="1"/>
</dbReference>
<evidence type="ECO:0008006" key="5">
    <source>
        <dbReference type="Google" id="ProtNLM"/>
    </source>
</evidence>
<evidence type="ECO:0000256" key="2">
    <source>
        <dbReference type="ARBA" id="ARBA00023163"/>
    </source>
</evidence>
<dbReference type="InterPro" id="IPR036161">
    <property type="entry name" value="RPB6/omega-like_sf"/>
</dbReference>
<dbReference type="Pfam" id="PF01192">
    <property type="entry name" value="RNA_pol_Rpb6"/>
    <property type="match status" value="1"/>
</dbReference>
<proteinExistence type="predicted"/>
<dbReference type="InterPro" id="IPR006110">
    <property type="entry name" value="Pol_omega/Rpo6/RPB6"/>
</dbReference>
<feature type="compositionally biased region" description="Basic and acidic residues" evidence="3">
    <location>
        <begin position="13"/>
        <end position="23"/>
    </location>
</feature>
<dbReference type="EMBL" id="MN739753">
    <property type="protein sequence ID" value="QHT25021.1"/>
    <property type="molecule type" value="Genomic_DNA"/>
</dbReference>
<keyword evidence="1" id="KW-0240">DNA-directed RNA polymerase</keyword>